<evidence type="ECO:0000313" key="2">
    <source>
        <dbReference type="EMBL" id="GES76785.1"/>
    </source>
</evidence>
<protein>
    <submittedName>
        <fullName evidence="2">Uncharacterized protein</fullName>
    </submittedName>
</protein>
<feature type="compositionally biased region" description="Polar residues" evidence="1">
    <location>
        <begin position="71"/>
        <end position="80"/>
    </location>
</feature>
<feature type="compositionally biased region" description="Polar residues" evidence="1">
    <location>
        <begin position="18"/>
        <end position="28"/>
    </location>
</feature>
<feature type="compositionally biased region" description="Low complexity" evidence="1">
    <location>
        <begin position="305"/>
        <end position="320"/>
    </location>
</feature>
<dbReference type="OrthoDB" id="10487425at2759"/>
<feature type="region of interest" description="Disordered" evidence="1">
    <location>
        <begin position="1"/>
        <end position="106"/>
    </location>
</feature>
<proteinExistence type="predicted"/>
<evidence type="ECO:0000256" key="1">
    <source>
        <dbReference type="SAM" id="MobiDB-lite"/>
    </source>
</evidence>
<feature type="region of interest" description="Disordered" evidence="1">
    <location>
        <begin position="275"/>
        <end position="326"/>
    </location>
</feature>
<accession>A0A8H3KZV1</accession>
<organism evidence="2 3">
    <name type="scientific">Rhizophagus clarus</name>
    <dbReference type="NCBI Taxonomy" id="94130"/>
    <lineage>
        <taxon>Eukaryota</taxon>
        <taxon>Fungi</taxon>
        <taxon>Fungi incertae sedis</taxon>
        <taxon>Mucoromycota</taxon>
        <taxon>Glomeromycotina</taxon>
        <taxon>Glomeromycetes</taxon>
        <taxon>Glomerales</taxon>
        <taxon>Glomeraceae</taxon>
        <taxon>Rhizophagus</taxon>
    </lineage>
</organism>
<gene>
    <name evidence="2" type="ORF">RCL2_000417200</name>
</gene>
<dbReference type="EMBL" id="BLAL01000026">
    <property type="protein sequence ID" value="GES76785.1"/>
    <property type="molecule type" value="Genomic_DNA"/>
</dbReference>
<sequence>MPDDHADLPDLKMEVDQSHQSMSSTADSFSPPPDTNTTSWKPVLTKNQKKKLKKQEKRAEKNKFLQEAALLTSSTASPGSTLDGHKPIFSQPPTQLSASDKCSDKSDDKIATLTTKKRKNESSIEDNGIIITGYQPEENDKNLTLDLVVYDILAKWTNYQLLSELNKWGKVVSVSMHVQKKYQTAKVRFTPNYNCLKAYNNGDWMVSLSSLPAAITNIPDDMTIESLFPEGTSGPFINESNIQSFKIIQEQDGTRILIGYFATWKALSRRSNRMPLGSCKSSNNNNKENNTNSLNLAHSQKSSRRSTSSNTNKGSRKSGNGQTGNLNKVEIKYLLE</sequence>
<name>A0A8H3KZV1_9GLOM</name>
<reference evidence="2" key="1">
    <citation type="submission" date="2019-10" db="EMBL/GenBank/DDBJ databases">
        <title>Conservation and host-specific expression of non-tandemly repeated heterogenous ribosome RNA gene in arbuscular mycorrhizal fungi.</title>
        <authorList>
            <person name="Maeda T."/>
            <person name="Kobayashi Y."/>
            <person name="Nakagawa T."/>
            <person name="Ezawa T."/>
            <person name="Yamaguchi K."/>
            <person name="Bino T."/>
            <person name="Nishimoto Y."/>
            <person name="Shigenobu S."/>
            <person name="Kawaguchi M."/>
        </authorList>
    </citation>
    <scope>NUCLEOTIDE SEQUENCE</scope>
    <source>
        <strain evidence="2">HR1</strain>
    </source>
</reference>
<feature type="compositionally biased region" description="Basic residues" evidence="1">
    <location>
        <begin position="47"/>
        <end position="56"/>
    </location>
</feature>
<dbReference type="Proteomes" id="UP000615446">
    <property type="component" value="Unassembled WGS sequence"/>
</dbReference>
<dbReference type="AlphaFoldDB" id="A0A8H3KZV1"/>
<comment type="caution">
    <text evidence="2">The sequence shown here is derived from an EMBL/GenBank/DDBJ whole genome shotgun (WGS) entry which is preliminary data.</text>
</comment>
<evidence type="ECO:0000313" key="3">
    <source>
        <dbReference type="Proteomes" id="UP000615446"/>
    </source>
</evidence>
<feature type="compositionally biased region" description="Basic and acidic residues" evidence="1">
    <location>
        <begin position="1"/>
        <end position="17"/>
    </location>
</feature>
<feature type="compositionally biased region" description="Low complexity" evidence="1">
    <location>
        <begin position="281"/>
        <end position="295"/>
    </location>
</feature>